<dbReference type="AlphaFoldDB" id="A0A6M6E3X4"/>
<gene>
    <name evidence="2" type="ORF">FDZ14_29935</name>
</gene>
<evidence type="ECO:0000256" key="1">
    <source>
        <dbReference type="SAM" id="Phobius"/>
    </source>
</evidence>
<evidence type="ECO:0000313" key="2">
    <source>
        <dbReference type="EMBL" id="QJX80314.1"/>
    </source>
</evidence>
<keyword evidence="2" id="KW-0614">Plasmid</keyword>
<dbReference type="EMBL" id="CP045273">
    <property type="protein sequence ID" value="QJX80314.1"/>
    <property type="molecule type" value="Genomic_DNA"/>
</dbReference>
<sequence length="72" mass="8220">MTKCSNCNSEWSLGDVWTVGFSKTGKECPNCRKKQYVSAKTKKWLTLGWLSLAFIIIFPFIIKLSNKDESVL</sequence>
<dbReference type="RefSeq" id="WP_171778298.1">
    <property type="nucleotide sequence ID" value="NZ_CP045273.1"/>
</dbReference>
<keyword evidence="1" id="KW-1133">Transmembrane helix</keyword>
<evidence type="ECO:0000313" key="3">
    <source>
        <dbReference type="Proteomes" id="UP000501076"/>
    </source>
</evidence>
<feature type="transmembrane region" description="Helical" evidence="1">
    <location>
        <begin position="44"/>
        <end position="62"/>
    </location>
</feature>
<evidence type="ECO:0008006" key="4">
    <source>
        <dbReference type="Google" id="ProtNLM"/>
    </source>
</evidence>
<keyword evidence="1" id="KW-0472">Membrane</keyword>
<protein>
    <recommendedName>
        <fullName evidence="4">CXXC-20-CXXC protein</fullName>
    </recommendedName>
</protein>
<organism evidence="2 3">
    <name type="scientific">Priestia megaterium</name>
    <name type="common">Bacillus megaterium</name>
    <dbReference type="NCBI Taxonomy" id="1404"/>
    <lineage>
        <taxon>Bacteria</taxon>
        <taxon>Bacillati</taxon>
        <taxon>Bacillota</taxon>
        <taxon>Bacilli</taxon>
        <taxon>Bacillales</taxon>
        <taxon>Bacillaceae</taxon>
        <taxon>Priestia</taxon>
    </lineage>
</organism>
<keyword evidence="1" id="KW-0812">Transmembrane</keyword>
<proteinExistence type="predicted"/>
<reference evidence="2 3" key="1">
    <citation type="submission" date="2019-10" db="EMBL/GenBank/DDBJ databases">
        <title>Complete genome sequences for adaption low water activity.</title>
        <authorList>
            <person name="Zhao L."/>
            <person name="Zhong J."/>
        </authorList>
    </citation>
    <scope>NUCLEOTIDE SEQUENCE [LARGE SCALE GENOMIC DNA]</scope>
    <source>
        <strain evidence="2 3">FDU301</strain>
        <plasmid evidence="3">pfdu301a</plasmid>
    </source>
</reference>
<geneLocation type="plasmid" evidence="3">
    <name>pfdu301a</name>
</geneLocation>
<dbReference type="Proteomes" id="UP000501076">
    <property type="component" value="Plasmid pFDU301A"/>
</dbReference>
<name>A0A6M6E3X4_PRIMG</name>
<accession>A0A6M6E3X4</accession>